<dbReference type="Pfam" id="PF08241">
    <property type="entry name" value="Methyltransf_11"/>
    <property type="match status" value="1"/>
</dbReference>
<dbReference type="CDD" id="cd02440">
    <property type="entry name" value="AdoMet_MTases"/>
    <property type="match status" value="1"/>
</dbReference>
<dbReference type="GO" id="GO:0008757">
    <property type="term" value="F:S-adenosylmethionine-dependent methyltransferase activity"/>
    <property type="evidence" value="ECO:0007669"/>
    <property type="project" value="InterPro"/>
</dbReference>
<dbReference type="RefSeq" id="WP_012618792.1">
    <property type="nucleotide sequence ID" value="NC_011832.1"/>
</dbReference>
<dbReference type="EMBL" id="CP001338">
    <property type="protein sequence ID" value="ACL17473.1"/>
    <property type="molecule type" value="Genomic_DNA"/>
</dbReference>
<keyword evidence="2" id="KW-0808">Transferase</keyword>
<name>B8GDX2_METPE</name>
<dbReference type="GeneID" id="7270260"/>
<dbReference type="KEGG" id="mpl:Mpal_2175"/>
<reference evidence="2 3" key="1">
    <citation type="journal article" date="2015" name="Genome Announc.">
        <title>Complete Genome Sequence of Methanosphaerula palustris E1-9CT, a Hydrogenotrophic Methanogen Isolated from a Minerotrophic Fen Peatland.</title>
        <authorList>
            <person name="Cadillo-Quiroz H."/>
            <person name="Browne P."/>
            <person name="Kyrpides N."/>
            <person name="Woyke T."/>
            <person name="Goodwin L."/>
            <person name="Detter C."/>
            <person name="Yavitt J.B."/>
            <person name="Zinder S.H."/>
        </authorList>
    </citation>
    <scope>NUCLEOTIDE SEQUENCE [LARGE SCALE GENOMIC DNA]</scope>
    <source>
        <strain evidence="3">ATCC BAA-1556 / DSM 19958 / E1-9c</strain>
    </source>
</reference>
<evidence type="ECO:0000313" key="2">
    <source>
        <dbReference type="EMBL" id="ACL17473.1"/>
    </source>
</evidence>
<sequence>MKWNYLMSKIFKKPTPEKPDPKEYTTTVGIGSVVPVQIEAYFFALNNYLDESAKVLDVGFGLGYGLNILSIKAREAYGVDVDKKTYEYCQQTLVGRNPRLVELNLYDGYHLNYPDNFFNIVTCVDVIEHVVDYSALIEEMVRVSKKGVFISTPNKLPENTNPDGTPKNYWHLREWSFDELAFILSRYQVEWNFINGCWDGPFTISKKVQNNTMALVPFIKK</sequence>
<dbReference type="eggNOG" id="arCOG04347">
    <property type="taxonomic scope" value="Archaea"/>
</dbReference>
<organism evidence="2 3">
    <name type="scientific">Methanosphaerula palustris (strain ATCC BAA-1556 / DSM 19958 / E1-9c)</name>
    <dbReference type="NCBI Taxonomy" id="521011"/>
    <lineage>
        <taxon>Archaea</taxon>
        <taxon>Methanobacteriati</taxon>
        <taxon>Methanobacteriota</taxon>
        <taxon>Stenosarchaea group</taxon>
        <taxon>Methanomicrobia</taxon>
        <taxon>Methanomicrobiales</taxon>
        <taxon>Methanoregulaceae</taxon>
        <taxon>Methanosphaerula</taxon>
    </lineage>
</organism>
<evidence type="ECO:0000313" key="3">
    <source>
        <dbReference type="Proteomes" id="UP000002457"/>
    </source>
</evidence>
<dbReference type="AlphaFoldDB" id="B8GDX2"/>
<dbReference type="HOGENOM" id="CLU_1164067_0_0_2"/>
<gene>
    <name evidence="2" type="ordered locus">Mpal_2175</name>
</gene>
<proteinExistence type="predicted"/>
<dbReference type="GO" id="GO:0032259">
    <property type="term" value="P:methylation"/>
    <property type="evidence" value="ECO:0007669"/>
    <property type="project" value="UniProtKB-KW"/>
</dbReference>
<dbReference type="Proteomes" id="UP000002457">
    <property type="component" value="Chromosome"/>
</dbReference>
<keyword evidence="3" id="KW-1185">Reference proteome</keyword>
<dbReference type="InterPro" id="IPR013216">
    <property type="entry name" value="Methyltransf_11"/>
</dbReference>
<keyword evidence="2" id="KW-0489">Methyltransferase</keyword>
<dbReference type="STRING" id="521011.Mpal_2175"/>
<dbReference type="InterPro" id="IPR029063">
    <property type="entry name" value="SAM-dependent_MTases_sf"/>
</dbReference>
<feature type="domain" description="Methyltransferase type 11" evidence="1">
    <location>
        <begin position="56"/>
        <end position="148"/>
    </location>
</feature>
<dbReference type="SUPFAM" id="SSF53335">
    <property type="entry name" value="S-adenosyl-L-methionine-dependent methyltransferases"/>
    <property type="match status" value="1"/>
</dbReference>
<protein>
    <submittedName>
        <fullName evidence="2">Methyltransferase type 11</fullName>
    </submittedName>
</protein>
<accession>B8GDX2</accession>
<dbReference type="Gene3D" id="3.40.50.150">
    <property type="entry name" value="Vaccinia Virus protein VP39"/>
    <property type="match status" value="1"/>
</dbReference>
<evidence type="ECO:0000259" key="1">
    <source>
        <dbReference type="Pfam" id="PF08241"/>
    </source>
</evidence>